<comment type="caution">
    <text evidence="2">The sequence shown here is derived from an EMBL/GenBank/DDBJ whole genome shotgun (WGS) entry which is preliminary data.</text>
</comment>
<organism evidence="2 3">
    <name type="scientific">Colletotrichum sojae</name>
    <dbReference type="NCBI Taxonomy" id="2175907"/>
    <lineage>
        <taxon>Eukaryota</taxon>
        <taxon>Fungi</taxon>
        <taxon>Dikarya</taxon>
        <taxon>Ascomycota</taxon>
        <taxon>Pezizomycotina</taxon>
        <taxon>Sordariomycetes</taxon>
        <taxon>Hypocreomycetidae</taxon>
        <taxon>Glomerellales</taxon>
        <taxon>Glomerellaceae</taxon>
        <taxon>Colletotrichum</taxon>
        <taxon>Colletotrichum orchidearum species complex</taxon>
    </lineage>
</organism>
<gene>
    <name evidence="2" type="ORF">CSOJ01_03191</name>
</gene>
<reference evidence="2 3" key="1">
    <citation type="journal article" date="2020" name="Phytopathology">
        <title>Genome Sequence Resources of Colletotrichum truncatum, C. plurivorum, C. musicola, and C. sojae: Four Species Pathogenic to Soybean (Glycine max).</title>
        <authorList>
            <person name="Rogerio F."/>
            <person name="Boufleur T.R."/>
            <person name="Ciampi-Guillardi M."/>
            <person name="Sukno S.A."/>
            <person name="Thon M.R."/>
            <person name="Massola Junior N.S."/>
            <person name="Baroncelli R."/>
        </authorList>
    </citation>
    <scope>NUCLEOTIDE SEQUENCE [LARGE SCALE GENOMIC DNA]</scope>
    <source>
        <strain evidence="2 3">LFN0009</strain>
    </source>
</reference>
<accession>A0A8H6JP47</accession>
<sequence length="154" mass="16686">MKKLNDTAGLPAAAERRGVRSSSLEPRIYGEWGIRPPSPDWDRPWTARHRQRGLGTLEDDGRLQDQLAGHRKMSASLIGVSTWSDALTGGWEVLACIWCRKLPPADDGSRRGPLPTSLKSPWGVTDIRLAGCEEGSAAVGFDDTVTCVSMDAAT</sequence>
<keyword evidence="3" id="KW-1185">Reference proteome</keyword>
<feature type="region of interest" description="Disordered" evidence="1">
    <location>
        <begin position="1"/>
        <end position="22"/>
    </location>
</feature>
<evidence type="ECO:0000313" key="2">
    <source>
        <dbReference type="EMBL" id="KAF6816128.1"/>
    </source>
</evidence>
<evidence type="ECO:0000313" key="3">
    <source>
        <dbReference type="Proteomes" id="UP000652219"/>
    </source>
</evidence>
<evidence type="ECO:0000256" key="1">
    <source>
        <dbReference type="SAM" id="MobiDB-lite"/>
    </source>
</evidence>
<proteinExistence type="predicted"/>
<name>A0A8H6JP47_9PEZI</name>
<dbReference type="EMBL" id="WIGN01000030">
    <property type="protein sequence ID" value="KAF6816128.1"/>
    <property type="molecule type" value="Genomic_DNA"/>
</dbReference>
<dbReference type="AlphaFoldDB" id="A0A8H6JP47"/>
<protein>
    <submittedName>
        <fullName evidence="2">Uncharacterized protein</fullName>
    </submittedName>
</protein>
<dbReference type="Proteomes" id="UP000652219">
    <property type="component" value="Unassembled WGS sequence"/>
</dbReference>